<evidence type="ECO:0000256" key="1">
    <source>
        <dbReference type="SAM" id="Phobius"/>
    </source>
</evidence>
<evidence type="ECO:0000313" key="2">
    <source>
        <dbReference type="EMBL" id="EEE42168.1"/>
    </source>
</evidence>
<feature type="transmembrane region" description="Helical" evidence="1">
    <location>
        <begin position="40"/>
        <end position="60"/>
    </location>
</feature>
<dbReference type="OrthoDB" id="77256at2157"/>
<reference evidence="2 3" key="1">
    <citation type="submission" date="2008-10" db="EMBL/GenBank/DDBJ databases">
        <authorList>
            <person name="Fulton L."/>
            <person name="Clifton S."/>
            <person name="Fulton B."/>
            <person name="Xu J."/>
            <person name="Minx P."/>
            <person name="Pepin K.H."/>
            <person name="Johnson M."/>
            <person name="Bhonagiri V."/>
            <person name="Nash W.E."/>
            <person name="Mardis E.R."/>
            <person name="Wilson R.K."/>
        </authorList>
    </citation>
    <scope>NUCLEOTIDE SEQUENCE [LARGE SCALE GENOMIC DNA]</scope>
    <source>
        <strain evidence="2 3">DSM 2375</strain>
    </source>
</reference>
<comment type="caution">
    <text evidence="2">The sequence shown here is derived from an EMBL/GenBank/DDBJ whole genome shotgun (WGS) entry which is preliminary data.</text>
</comment>
<keyword evidence="1" id="KW-1133">Transmembrane helix</keyword>
<feature type="transmembrane region" description="Helical" evidence="1">
    <location>
        <begin position="18"/>
        <end position="34"/>
    </location>
</feature>
<dbReference type="PATRIC" id="fig|483214.13.peg.1030"/>
<dbReference type="HOGENOM" id="CLU_1912375_0_0_2"/>
<gene>
    <name evidence="2" type="ORF">METSMIALI_01076</name>
</gene>
<organism evidence="2 3">
    <name type="scientific">Methanobrevibacter smithii DSM 2375</name>
    <dbReference type="NCBI Taxonomy" id="483214"/>
    <lineage>
        <taxon>Archaea</taxon>
        <taxon>Methanobacteriati</taxon>
        <taxon>Methanobacteriota</taxon>
        <taxon>Methanomada group</taxon>
        <taxon>Methanobacteria</taxon>
        <taxon>Methanobacteriales</taxon>
        <taxon>Methanobacteriaceae</taxon>
        <taxon>Methanobrevibacter</taxon>
    </lineage>
</organism>
<protein>
    <submittedName>
        <fullName evidence="2">Uncharacterized protein</fullName>
    </submittedName>
</protein>
<keyword evidence="1" id="KW-0812">Transmembrane</keyword>
<reference evidence="2 3" key="2">
    <citation type="submission" date="2008-11" db="EMBL/GenBank/DDBJ databases">
        <title>Draft genome sequence of Methanobrevibacter smithii (DSM 2375).</title>
        <authorList>
            <person name="Sudarsanam P."/>
            <person name="Ley R."/>
            <person name="Guruge J."/>
            <person name="Turnbaugh P.J."/>
            <person name="Mahowald M."/>
            <person name="Liep D."/>
            <person name="Gordon J."/>
        </authorList>
    </citation>
    <scope>NUCLEOTIDE SEQUENCE [LARGE SCALE GENOMIC DNA]</scope>
    <source>
        <strain evidence="2 3">DSM 2375</strain>
    </source>
</reference>
<proteinExistence type="predicted"/>
<name>B9AFC8_METSM</name>
<keyword evidence="1" id="KW-0472">Membrane</keyword>
<accession>B9AFC8</accession>
<dbReference type="AlphaFoldDB" id="B9AFC8"/>
<dbReference type="Proteomes" id="UP000003489">
    <property type="component" value="Unassembled WGS sequence"/>
</dbReference>
<dbReference type="EMBL" id="ABYW01000007">
    <property type="protein sequence ID" value="EEE42168.1"/>
    <property type="molecule type" value="Genomic_DNA"/>
</dbReference>
<sequence length="144" mass="16822">MLKINYKLGVFDMDTKKIGIAIIVVGLSLCVMFIDSYKYLVSALTVVILGFLITLIGYLADVKKQKFINDKLNEDIERIIQPLITKYSNLNKQYSSQYDGEEYIQKRMEINRNLEKELTENLPYLESRQIKKIVIDFSKEQDKL</sequence>
<evidence type="ECO:0000313" key="3">
    <source>
        <dbReference type="Proteomes" id="UP000003489"/>
    </source>
</evidence>